<dbReference type="GO" id="GO:0003677">
    <property type="term" value="F:DNA binding"/>
    <property type="evidence" value="ECO:0007669"/>
    <property type="project" value="UniProtKB-KW"/>
</dbReference>
<dbReference type="InterPro" id="IPR000943">
    <property type="entry name" value="RNA_pol_sigma70"/>
</dbReference>
<dbReference type="InterPro" id="IPR013325">
    <property type="entry name" value="RNA_pol_sigma_r2"/>
</dbReference>
<dbReference type="NCBIfam" id="TIGR02980">
    <property type="entry name" value="SigBFG"/>
    <property type="match status" value="1"/>
</dbReference>
<dbReference type="EMBL" id="VKHT01001210">
    <property type="protein sequence ID" value="MBB0246912.1"/>
    <property type="molecule type" value="Genomic_DNA"/>
</dbReference>
<evidence type="ECO:0000259" key="6">
    <source>
        <dbReference type="Pfam" id="PF04542"/>
    </source>
</evidence>
<sequence length="299" mass="33366">MSSRRRGAIMPTMPGDIPGKIPGGSGRRRGRRHPHHDAPDTREEFERIAVLPPCPERQRLCRQIVCAWKPMADRIALTYRSRGEDLEDLRQVAALGLVKAVERYDPSRGNAFESFAVPTIVGEVKRHFRDCMWRVHVPRHTQELRNRVRAASRQLDCGLDEYGPPIDRIAEYTGLSEQEVRLGMEAMRSFSTLSLDAAATGNGEEEGPSLLGALGEPDPGFDHVVDKEAVRRAVAGLSERERTILHLRFFGDMSQSRIGEQLGISQMHVSRLLRQALLRIRETVEGTDPGAPGSSPAPR</sequence>
<organism evidence="8 9">
    <name type="scientific">Streptomyces alkaliphilus</name>
    <dbReference type="NCBI Taxonomy" id="1472722"/>
    <lineage>
        <taxon>Bacteria</taxon>
        <taxon>Bacillati</taxon>
        <taxon>Actinomycetota</taxon>
        <taxon>Actinomycetes</taxon>
        <taxon>Kitasatosporales</taxon>
        <taxon>Streptomycetaceae</taxon>
        <taxon>Streptomyces</taxon>
    </lineage>
</organism>
<keyword evidence="4" id="KW-0804">Transcription</keyword>
<dbReference type="CDD" id="cd06171">
    <property type="entry name" value="Sigma70_r4"/>
    <property type="match status" value="1"/>
</dbReference>
<feature type="domain" description="RNA polymerase sigma-70 region 4" evidence="7">
    <location>
        <begin position="234"/>
        <end position="282"/>
    </location>
</feature>
<reference evidence="9" key="1">
    <citation type="submission" date="2019-10" db="EMBL/GenBank/DDBJ databases">
        <title>Streptomyces sp. nov., a novel actinobacterium isolated from alkaline environment.</title>
        <authorList>
            <person name="Golinska P."/>
        </authorList>
    </citation>
    <scope>NUCLEOTIDE SEQUENCE [LARGE SCALE GENOMIC DNA]</scope>
    <source>
        <strain evidence="9">DSM 42118</strain>
    </source>
</reference>
<dbReference type="InterPro" id="IPR014322">
    <property type="entry name" value="RNA_pol_sigma-B/F/G"/>
</dbReference>
<evidence type="ECO:0000313" key="9">
    <source>
        <dbReference type="Proteomes" id="UP000538929"/>
    </source>
</evidence>
<evidence type="ECO:0000259" key="7">
    <source>
        <dbReference type="Pfam" id="PF04545"/>
    </source>
</evidence>
<dbReference type="InterPro" id="IPR013324">
    <property type="entry name" value="RNA_pol_sigma_r3/r4-like"/>
</dbReference>
<dbReference type="SUPFAM" id="SSF88659">
    <property type="entry name" value="Sigma3 and sigma4 domains of RNA polymerase sigma factors"/>
    <property type="match status" value="2"/>
</dbReference>
<evidence type="ECO:0000256" key="5">
    <source>
        <dbReference type="SAM" id="MobiDB-lite"/>
    </source>
</evidence>
<dbReference type="InterPro" id="IPR036388">
    <property type="entry name" value="WH-like_DNA-bd_sf"/>
</dbReference>
<accession>A0A7W3Y422</accession>
<dbReference type="AlphaFoldDB" id="A0A7W3Y422"/>
<name>A0A7W3Y422_9ACTN</name>
<feature type="non-terminal residue" evidence="8">
    <location>
        <position position="299"/>
    </location>
</feature>
<dbReference type="GO" id="GO:0016987">
    <property type="term" value="F:sigma factor activity"/>
    <property type="evidence" value="ECO:0007669"/>
    <property type="project" value="UniProtKB-KW"/>
</dbReference>
<dbReference type="Pfam" id="PF04545">
    <property type="entry name" value="Sigma70_r4"/>
    <property type="match status" value="1"/>
</dbReference>
<dbReference type="Gene3D" id="1.10.10.10">
    <property type="entry name" value="Winged helix-like DNA-binding domain superfamily/Winged helix DNA-binding domain"/>
    <property type="match status" value="2"/>
</dbReference>
<dbReference type="Proteomes" id="UP000538929">
    <property type="component" value="Unassembled WGS sequence"/>
</dbReference>
<dbReference type="Gene3D" id="1.20.120.1810">
    <property type="match status" value="1"/>
</dbReference>
<comment type="caution">
    <text evidence="8">The sequence shown here is derived from an EMBL/GenBank/DDBJ whole genome shotgun (WGS) entry which is preliminary data.</text>
</comment>
<dbReference type="Pfam" id="PF04542">
    <property type="entry name" value="Sigma70_r2"/>
    <property type="match status" value="1"/>
</dbReference>
<dbReference type="InterPro" id="IPR007630">
    <property type="entry name" value="RNA_pol_sigma70_r4"/>
</dbReference>
<dbReference type="InterPro" id="IPR014284">
    <property type="entry name" value="RNA_pol_sigma-70_dom"/>
</dbReference>
<proteinExistence type="predicted"/>
<dbReference type="InterPro" id="IPR007627">
    <property type="entry name" value="RNA_pol_sigma70_r2"/>
</dbReference>
<dbReference type="GO" id="GO:0006352">
    <property type="term" value="P:DNA-templated transcription initiation"/>
    <property type="evidence" value="ECO:0007669"/>
    <property type="project" value="InterPro"/>
</dbReference>
<dbReference type="NCBIfam" id="TIGR02937">
    <property type="entry name" value="sigma70-ECF"/>
    <property type="match status" value="1"/>
</dbReference>
<keyword evidence="9" id="KW-1185">Reference proteome</keyword>
<feature type="region of interest" description="Disordered" evidence="5">
    <location>
        <begin position="1"/>
        <end position="42"/>
    </location>
</feature>
<gene>
    <name evidence="8" type="ORF">FNQ90_23000</name>
</gene>
<dbReference type="PANTHER" id="PTHR30385:SF4">
    <property type="entry name" value="RNA POLYMERASE SIGMA-E FACTOR"/>
    <property type="match status" value="1"/>
</dbReference>
<keyword evidence="3" id="KW-0238">DNA-binding</keyword>
<dbReference type="PRINTS" id="PR00046">
    <property type="entry name" value="SIGMA70FCT"/>
</dbReference>
<evidence type="ECO:0000256" key="4">
    <source>
        <dbReference type="ARBA" id="ARBA00023163"/>
    </source>
</evidence>
<evidence type="ECO:0000256" key="2">
    <source>
        <dbReference type="ARBA" id="ARBA00023082"/>
    </source>
</evidence>
<evidence type="ECO:0000313" key="8">
    <source>
        <dbReference type="EMBL" id="MBB0246912.1"/>
    </source>
</evidence>
<dbReference type="PANTHER" id="PTHR30385">
    <property type="entry name" value="SIGMA FACTOR F FLAGELLAR"/>
    <property type="match status" value="1"/>
</dbReference>
<keyword evidence="1" id="KW-0805">Transcription regulation</keyword>
<evidence type="ECO:0000256" key="1">
    <source>
        <dbReference type="ARBA" id="ARBA00023015"/>
    </source>
</evidence>
<keyword evidence="2" id="KW-0731">Sigma factor</keyword>
<feature type="domain" description="RNA polymerase sigma-70 region 2" evidence="6">
    <location>
        <begin position="68"/>
        <end position="130"/>
    </location>
</feature>
<evidence type="ECO:0000256" key="3">
    <source>
        <dbReference type="ARBA" id="ARBA00023125"/>
    </source>
</evidence>
<dbReference type="SUPFAM" id="SSF88946">
    <property type="entry name" value="Sigma2 domain of RNA polymerase sigma factors"/>
    <property type="match status" value="1"/>
</dbReference>
<protein>
    <submittedName>
        <fullName evidence="8">SigB/SigF/SigG family RNA polymerase sigma factor</fullName>
    </submittedName>
</protein>
<feature type="compositionally biased region" description="Basic residues" evidence="5">
    <location>
        <begin position="26"/>
        <end position="35"/>
    </location>
</feature>